<feature type="domain" description="ABC transporter" evidence="5">
    <location>
        <begin position="297"/>
        <end position="508"/>
    </location>
</feature>
<evidence type="ECO:0000313" key="7">
    <source>
        <dbReference type="Proteomes" id="UP000248925"/>
    </source>
</evidence>
<dbReference type="PANTHER" id="PTHR19211:SF14">
    <property type="entry name" value="ATP-BINDING CASSETTE SUB-FAMILY F MEMBER 1"/>
    <property type="match status" value="1"/>
</dbReference>
<comment type="similarity">
    <text evidence="1">Belongs to the ABC transporter superfamily.</text>
</comment>
<dbReference type="InterPro" id="IPR017871">
    <property type="entry name" value="ABC_transporter-like_CS"/>
</dbReference>
<reference evidence="6 7" key="1">
    <citation type="journal article" date="2018" name="Sci. Rep.">
        <title>Rhizobium tumorigenes sp. nov., a novel plant tumorigenic bacterium isolated from cane gall tumors on thornless blackberry.</title>
        <authorList>
            <person name="Kuzmanovi N."/>
            <person name="Smalla K."/>
            <person name="Gronow S."/>
            <person name="PuBawska J."/>
        </authorList>
    </citation>
    <scope>NUCLEOTIDE SEQUENCE [LARGE SCALE GENOMIC DNA]</scope>
    <source>
        <strain evidence="6 7">CCBAU 85046</strain>
    </source>
</reference>
<dbReference type="EMBL" id="PCDP01000035">
    <property type="protein sequence ID" value="PZM13837.1"/>
    <property type="molecule type" value="Genomic_DNA"/>
</dbReference>
<dbReference type="Pfam" id="PF00005">
    <property type="entry name" value="ABC_tran"/>
    <property type="match status" value="2"/>
</dbReference>
<dbReference type="GO" id="GO:0005524">
    <property type="term" value="F:ATP binding"/>
    <property type="evidence" value="ECO:0007669"/>
    <property type="project" value="UniProtKB-KW"/>
</dbReference>
<feature type="domain" description="ABC transporter" evidence="5">
    <location>
        <begin position="1"/>
        <end position="222"/>
    </location>
</feature>
<gene>
    <name evidence="6" type="ORF">CPY51_13300</name>
</gene>
<dbReference type="InterPro" id="IPR050611">
    <property type="entry name" value="ABCF"/>
</dbReference>
<dbReference type="SUPFAM" id="SSF52540">
    <property type="entry name" value="P-loop containing nucleoside triphosphate hydrolases"/>
    <property type="match status" value="2"/>
</dbReference>
<dbReference type="GO" id="GO:0016887">
    <property type="term" value="F:ATP hydrolysis activity"/>
    <property type="evidence" value="ECO:0007669"/>
    <property type="project" value="InterPro"/>
</dbReference>
<dbReference type="RefSeq" id="WP_111160689.1">
    <property type="nucleotide sequence ID" value="NZ_PCDP01000035.1"/>
</dbReference>
<dbReference type="InterPro" id="IPR003593">
    <property type="entry name" value="AAA+_ATPase"/>
</dbReference>
<dbReference type="AlphaFoldDB" id="A0A2W4CLQ8"/>
<dbReference type="InterPro" id="IPR027417">
    <property type="entry name" value="P-loop_NTPase"/>
</dbReference>
<keyword evidence="4" id="KW-0067">ATP-binding</keyword>
<evidence type="ECO:0000256" key="2">
    <source>
        <dbReference type="ARBA" id="ARBA00022737"/>
    </source>
</evidence>
<dbReference type="InterPro" id="IPR003439">
    <property type="entry name" value="ABC_transporter-like_ATP-bd"/>
</dbReference>
<dbReference type="Proteomes" id="UP000248925">
    <property type="component" value="Unassembled WGS sequence"/>
</dbReference>
<name>A0A2W4CLQ8_9HYPH</name>
<protein>
    <submittedName>
        <fullName evidence="6">ABC transporter</fullName>
    </submittedName>
</protein>
<dbReference type="PROSITE" id="PS00211">
    <property type="entry name" value="ABC_TRANSPORTER_1"/>
    <property type="match status" value="1"/>
</dbReference>
<dbReference type="OrthoDB" id="9808609at2"/>
<keyword evidence="2" id="KW-0677">Repeat</keyword>
<organism evidence="6 7">
    <name type="scientific">Rhizobium tubonense</name>
    <dbReference type="NCBI Taxonomy" id="484088"/>
    <lineage>
        <taxon>Bacteria</taxon>
        <taxon>Pseudomonadati</taxon>
        <taxon>Pseudomonadota</taxon>
        <taxon>Alphaproteobacteria</taxon>
        <taxon>Hyphomicrobiales</taxon>
        <taxon>Rhizobiaceae</taxon>
        <taxon>Rhizobium/Agrobacterium group</taxon>
        <taxon>Rhizobium</taxon>
    </lineage>
</organism>
<dbReference type="SMART" id="SM00382">
    <property type="entry name" value="AAA"/>
    <property type="match status" value="2"/>
</dbReference>
<evidence type="ECO:0000313" key="6">
    <source>
        <dbReference type="EMBL" id="PZM13837.1"/>
    </source>
</evidence>
<dbReference type="CDD" id="cd03221">
    <property type="entry name" value="ABCF_EF-3"/>
    <property type="match status" value="2"/>
</dbReference>
<evidence type="ECO:0000256" key="1">
    <source>
        <dbReference type="ARBA" id="ARBA00005417"/>
    </source>
</evidence>
<proteinExistence type="inferred from homology"/>
<evidence type="ECO:0000256" key="4">
    <source>
        <dbReference type="ARBA" id="ARBA00022840"/>
    </source>
</evidence>
<keyword evidence="7" id="KW-1185">Reference proteome</keyword>
<sequence length="509" mass="55791">MALITLRNLGVTLSGPVISNLNLTVGAGDRVGIVAPNGRGKSTLLNCIAGRLDPTVGEVTRSRGLRVGYVEQNVPIALMELPFADVVRQVLSAEQAASESWRADVVLDGLDVPEVLRQRPLSQLSGGWQRLALLARVWVTDPDVLLLDEPTNHLDIAKIARLEDWLNALPRDVPVLICSHDRAFLDATTNRTLFLRLEQSQVFSLPYNRAREALEQADASDERRYHRDMKAAQQLRRQAAKLNNIGVNSGSDLLTVKTKQLKQRADRLEDAARPGFLERSAGAIRLANRGVNAKVLIALDDASVETSDGTLLFKSGKQWICQGDRIVLLGKNGAGKSRFVEMIRRAIIGQNGVPEAIRLTPSLVLGHSDQNLSSLADDDTPLAAITRLFELGEQRARTLLAGAGIGVDMQSRAIGRLSGGQKARLAMLVLRLQAPNFYLLDEPTNHLDIDGQEALEDELLTQEASCLLVSHDRSFVRAIGNRFWVIEKRRLVEVDGPEEFFASAVGQMA</sequence>
<evidence type="ECO:0000259" key="5">
    <source>
        <dbReference type="PROSITE" id="PS50893"/>
    </source>
</evidence>
<dbReference type="PANTHER" id="PTHR19211">
    <property type="entry name" value="ATP-BINDING TRANSPORT PROTEIN-RELATED"/>
    <property type="match status" value="1"/>
</dbReference>
<evidence type="ECO:0000256" key="3">
    <source>
        <dbReference type="ARBA" id="ARBA00022741"/>
    </source>
</evidence>
<keyword evidence="3" id="KW-0547">Nucleotide-binding</keyword>
<accession>A0A2W4CLQ8</accession>
<dbReference type="PROSITE" id="PS50893">
    <property type="entry name" value="ABC_TRANSPORTER_2"/>
    <property type="match status" value="2"/>
</dbReference>
<dbReference type="Gene3D" id="3.40.50.300">
    <property type="entry name" value="P-loop containing nucleotide triphosphate hydrolases"/>
    <property type="match status" value="2"/>
</dbReference>
<comment type="caution">
    <text evidence="6">The sequence shown here is derived from an EMBL/GenBank/DDBJ whole genome shotgun (WGS) entry which is preliminary data.</text>
</comment>